<evidence type="ECO:0000256" key="1">
    <source>
        <dbReference type="SAM" id="MobiDB-lite"/>
    </source>
</evidence>
<evidence type="ECO:0000313" key="3">
    <source>
        <dbReference type="Proteomes" id="UP001652625"/>
    </source>
</evidence>
<dbReference type="CDD" id="cd01741">
    <property type="entry name" value="GATase1_1"/>
    <property type="match status" value="1"/>
</dbReference>
<feature type="domain" description="Glutamine amidotransferase" evidence="2">
    <location>
        <begin position="54"/>
        <end position="196"/>
    </location>
</feature>
<dbReference type="Proteomes" id="UP001652625">
    <property type="component" value="Chromosome 03"/>
</dbReference>
<dbReference type="GeneID" id="124808643"/>
<dbReference type="PANTHER" id="PTHR42695:SF5">
    <property type="entry name" value="GLUTAMINE AMIDOTRANSFERASE YLR126C-RELATED"/>
    <property type="match status" value="1"/>
</dbReference>
<dbReference type="RefSeq" id="XP_065650705.1">
    <property type="nucleotide sequence ID" value="XM_065794633.1"/>
</dbReference>
<dbReference type="InterPro" id="IPR017926">
    <property type="entry name" value="GATASE"/>
</dbReference>
<feature type="region of interest" description="Disordered" evidence="1">
    <location>
        <begin position="249"/>
        <end position="277"/>
    </location>
</feature>
<dbReference type="SUPFAM" id="SSF52317">
    <property type="entry name" value="Class I glutamine amidotransferase-like"/>
    <property type="match status" value="1"/>
</dbReference>
<name>A0ABM4BNL4_HYDVU</name>
<reference evidence="4" key="1">
    <citation type="submission" date="2025-08" db="UniProtKB">
        <authorList>
            <consortium name="RefSeq"/>
        </authorList>
    </citation>
    <scope>IDENTIFICATION</scope>
</reference>
<dbReference type="InterPro" id="IPR029062">
    <property type="entry name" value="Class_I_gatase-like"/>
</dbReference>
<proteinExistence type="predicted"/>
<dbReference type="PANTHER" id="PTHR42695">
    <property type="entry name" value="GLUTAMINE AMIDOTRANSFERASE YLR126C-RELATED"/>
    <property type="match status" value="1"/>
</dbReference>
<keyword evidence="3" id="KW-1185">Reference proteome</keyword>
<accession>A0ABM4BNL4</accession>
<feature type="compositionally biased region" description="Acidic residues" evidence="1">
    <location>
        <begin position="266"/>
        <end position="277"/>
    </location>
</feature>
<evidence type="ECO:0000313" key="4">
    <source>
        <dbReference type="RefSeq" id="XP_065650705.1"/>
    </source>
</evidence>
<dbReference type="InterPro" id="IPR044992">
    <property type="entry name" value="ChyE-like"/>
</dbReference>
<dbReference type="Gene3D" id="3.40.50.880">
    <property type="match status" value="1"/>
</dbReference>
<gene>
    <name evidence="4" type="primary">LOC124808643</name>
</gene>
<dbReference type="Pfam" id="PF00117">
    <property type="entry name" value="GATase"/>
    <property type="match status" value="1"/>
</dbReference>
<protein>
    <submittedName>
        <fullName evidence="4">Uncharacterized protein LOC124808643 isoform X2</fullName>
    </submittedName>
</protein>
<organism evidence="3 4">
    <name type="scientific">Hydra vulgaris</name>
    <name type="common">Hydra</name>
    <name type="synonym">Hydra attenuata</name>
    <dbReference type="NCBI Taxonomy" id="6087"/>
    <lineage>
        <taxon>Eukaryota</taxon>
        <taxon>Metazoa</taxon>
        <taxon>Cnidaria</taxon>
        <taxon>Hydrozoa</taxon>
        <taxon>Hydroidolina</taxon>
        <taxon>Anthoathecata</taxon>
        <taxon>Aplanulata</taxon>
        <taxon>Hydridae</taxon>
        <taxon>Hydra</taxon>
    </lineage>
</organism>
<evidence type="ECO:0000259" key="2">
    <source>
        <dbReference type="Pfam" id="PF00117"/>
    </source>
</evidence>
<sequence>MSKTVAILVCDDYHGEDENGKFYIDLFKKDEVENWEYFKAVSGHLPDFGMIKNYLGFILTGSYCSANDEVKWIRELTDFIKKVVQFQTESRSAPKLFGFCFGHQLICKTLGARVVKNKVGRFIISVADIEIFSSLQSMDYYSNVFHSEKFMRLVKMHEEEVIDLPSNAILLGSSEQCQNEIVSFGNKILTMQGHLDILEEQLRKIYLPIFRKDGKIDETGEAILLDSIAEKPYDKCEFFKMMNGSETVFQDSENENLDFNNKNEDKEVEEDDNDNSE</sequence>